<accession>B7WVN4</accession>
<organism evidence="3 4">
    <name type="scientific">Comamonas testosteroni (strain DSM 14576 / KF-1)</name>
    <name type="common">Pseudomonas testosteroni</name>
    <dbReference type="NCBI Taxonomy" id="399795"/>
    <lineage>
        <taxon>Bacteria</taxon>
        <taxon>Pseudomonadati</taxon>
        <taxon>Pseudomonadota</taxon>
        <taxon>Betaproteobacteria</taxon>
        <taxon>Burkholderiales</taxon>
        <taxon>Comamonadaceae</taxon>
        <taxon>Comamonas</taxon>
    </lineage>
</organism>
<gene>
    <name evidence="3" type="ORF">CtesDRAFT_PD2602</name>
</gene>
<proteinExistence type="predicted"/>
<feature type="domain" description="Transposase IS4-like" evidence="2">
    <location>
        <begin position="37"/>
        <end position="122"/>
    </location>
</feature>
<protein>
    <submittedName>
        <fullName evidence="3">Transposase, IS4 family protein</fullName>
    </submittedName>
</protein>
<dbReference type="InterPro" id="IPR002559">
    <property type="entry name" value="Transposase_11"/>
</dbReference>
<dbReference type="GO" id="GO:0006313">
    <property type="term" value="P:DNA transposition"/>
    <property type="evidence" value="ECO:0007669"/>
    <property type="project" value="InterPro"/>
</dbReference>
<evidence type="ECO:0000259" key="2">
    <source>
        <dbReference type="Pfam" id="PF01609"/>
    </source>
</evidence>
<evidence type="ECO:0000313" key="4">
    <source>
        <dbReference type="Proteomes" id="UP000003039"/>
    </source>
</evidence>
<dbReference type="EMBL" id="AAUJ02000001">
    <property type="protein sequence ID" value="EED67656.1"/>
    <property type="molecule type" value="Genomic_DNA"/>
</dbReference>
<dbReference type="PANTHER" id="PTHR35604:SF2">
    <property type="entry name" value="TRANSPOSASE INSH FOR INSERTION SEQUENCE ELEMENT IS5A-RELATED"/>
    <property type="match status" value="1"/>
</dbReference>
<sequence length="126" mass="13674">MRASILRSRHLLQAHQWTEQILKTVTDLLVSQKLLLRTGTIVDPTLIAAPSATKNSTKSRDPETHQTKKGNQWYFGMKAHIGVDADSGLVHTVRGTAANIGDMLQANSLLHGQERDGYGDAGCQGG</sequence>
<dbReference type="AlphaFoldDB" id="B7WVN4"/>
<evidence type="ECO:0000256" key="1">
    <source>
        <dbReference type="SAM" id="MobiDB-lite"/>
    </source>
</evidence>
<dbReference type="Proteomes" id="UP000003039">
    <property type="component" value="Unassembled WGS sequence"/>
</dbReference>
<comment type="caution">
    <text evidence="3">The sequence shown here is derived from an EMBL/GenBank/DDBJ whole genome shotgun (WGS) entry which is preliminary data.</text>
</comment>
<reference evidence="3 4" key="1">
    <citation type="journal article" date="2004" name="Appl. Environ. Microbiol.">
        <title>Mineralization of individual congeners of linear alkylbenzenesulfonate by defined pairs of heterotrophic bacteria.</title>
        <authorList>
            <person name="Schleheck D."/>
            <person name="Knepper T.P."/>
            <person name="Fischer K."/>
            <person name="Cook A.M."/>
        </authorList>
    </citation>
    <scope>NUCLEOTIDE SEQUENCE [LARGE SCALE GENOMIC DNA]</scope>
    <source>
        <strain evidence="4">DSM 14576 / KF-1</strain>
    </source>
</reference>
<name>B7WVN4_COMTK</name>
<evidence type="ECO:0000313" key="3">
    <source>
        <dbReference type="EMBL" id="EED67656.1"/>
    </source>
</evidence>
<dbReference type="eggNOG" id="COG3039">
    <property type="taxonomic scope" value="Bacteria"/>
</dbReference>
<dbReference type="GO" id="GO:0004803">
    <property type="term" value="F:transposase activity"/>
    <property type="evidence" value="ECO:0007669"/>
    <property type="project" value="InterPro"/>
</dbReference>
<feature type="region of interest" description="Disordered" evidence="1">
    <location>
        <begin position="48"/>
        <end position="70"/>
    </location>
</feature>
<dbReference type="Pfam" id="PF01609">
    <property type="entry name" value="DDE_Tnp_1"/>
    <property type="match status" value="1"/>
</dbReference>
<dbReference type="PANTHER" id="PTHR35604">
    <property type="entry name" value="TRANSPOSASE INSH FOR INSERTION SEQUENCE ELEMENT IS5A-RELATED"/>
    <property type="match status" value="1"/>
</dbReference>
<dbReference type="GO" id="GO:0003677">
    <property type="term" value="F:DNA binding"/>
    <property type="evidence" value="ECO:0007669"/>
    <property type="project" value="InterPro"/>
</dbReference>